<feature type="repeat" description="Solcar" evidence="10">
    <location>
        <begin position="203"/>
        <end position="294"/>
    </location>
</feature>
<proteinExistence type="inferred from homology"/>
<evidence type="ECO:0000256" key="11">
    <source>
        <dbReference type="RuleBase" id="RU000488"/>
    </source>
</evidence>
<dbReference type="AlphaFoldDB" id="A0AA38HUH5"/>
<evidence type="ECO:0000313" key="12">
    <source>
        <dbReference type="EMBL" id="KAJ3643834.1"/>
    </source>
</evidence>
<protein>
    <recommendedName>
        <fullName evidence="14">Solute carrier family 25 member 35</fullName>
    </recommendedName>
</protein>
<dbReference type="Gene3D" id="1.50.40.10">
    <property type="entry name" value="Mitochondrial carrier domain"/>
    <property type="match status" value="1"/>
</dbReference>
<reference evidence="12" key="1">
    <citation type="journal article" date="2023" name="G3 (Bethesda)">
        <title>Whole genome assemblies of Zophobas morio and Tenebrio molitor.</title>
        <authorList>
            <person name="Kaur S."/>
            <person name="Stinson S.A."/>
            <person name="diCenzo G.C."/>
        </authorList>
    </citation>
    <scope>NUCLEOTIDE SEQUENCE</scope>
    <source>
        <strain evidence="12">QUZm001</strain>
    </source>
</reference>
<accession>A0AA38HUH5</accession>
<dbReference type="PANTHER" id="PTHR45928:SF1">
    <property type="entry name" value="RE38146P"/>
    <property type="match status" value="1"/>
</dbReference>
<evidence type="ECO:0000256" key="2">
    <source>
        <dbReference type="ARBA" id="ARBA00006375"/>
    </source>
</evidence>
<dbReference type="InterPro" id="IPR051508">
    <property type="entry name" value="Mito_Carrier_Antiporter"/>
</dbReference>
<evidence type="ECO:0000313" key="13">
    <source>
        <dbReference type="Proteomes" id="UP001168821"/>
    </source>
</evidence>
<dbReference type="PANTHER" id="PTHR45928">
    <property type="entry name" value="RE38146P"/>
    <property type="match status" value="1"/>
</dbReference>
<evidence type="ECO:0000256" key="3">
    <source>
        <dbReference type="ARBA" id="ARBA00022448"/>
    </source>
</evidence>
<evidence type="ECO:0000256" key="5">
    <source>
        <dbReference type="ARBA" id="ARBA00022737"/>
    </source>
</evidence>
<comment type="caution">
    <text evidence="12">The sequence shown here is derived from an EMBL/GenBank/DDBJ whole genome shotgun (WGS) entry which is preliminary data.</text>
</comment>
<evidence type="ECO:0000256" key="4">
    <source>
        <dbReference type="ARBA" id="ARBA00022692"/>
    </source>
</evidence>
<dbReference type="Proteomes" id="UP001168821">
    <property type="component" value="Unassembled WGS sequence"/>
</dbReference>
<evidence type="ECO:0000256" key="1">
    <source>
        <dbReference type="ARBA" id="ARBA00004448"/>
    </source>
</evidence>
<dbReference type="Pfam" id="PF00153">
    <property type="entry name" value="Mito_carr"/>
    <property type="match status" value="3"/>
</dbReference>
<keyword evidence="7" id="KW-1133">Transmembrane helix</keyword>
<evidence type="ECO:0000256" key="9">
    <source>
        <dbReference type="ARBA" id="ARBA00023136"/>
    </source>
</evidence>
<dbReference type="EMBL" id="JALNTZ010000008">
    <property type="protein sequence ID" value="KAJ3643834.1"/>
    <property type="molecule type" value="Genomic_DNA"/>
</dbReference>
<sequence length="315" mass="34794">MDFCIGAAAAMAATLLTNPFDVLKTRTHLQGELKTRGNYVAHYKGPFQSIAIIIKKEGILALQKGLLPSVLNQGVRNGIKLGFYGWLSNSGYLCDAGNRTIFYNSLVASAFGGGVGAFLGTPLYTLTTQFQAKASPEIAVGYQHEHTSLVQALKTTYNASGVRGLWKGTNANVVRSVVGAAAQLTTFTQTKEVLREYEVFRYSRVLTAFIAGTFGGICQSLLQTPFDLVCVRVNNQYVDPTGRGALYQGMIDCFYKIVKYEGVLGLYKGFLITHIKNGRHTTLYLMFWELLKAHQYDVRPIKDPTRSCYYDSKDI</sequence>
<keyword evidence="3 11" id="KW-0813">Transport</keyword>
<dbReference type="InterPro" id="IPR018108">
    <property type="entry name" value="MCP_transmembrane"/>
</dbReference>
<organism evidence="12 13">
    <name type="scientific">Zophobas morio</name>
    <dbReference type="NCBI Taxonomy" id="2755281"/>
    <lineage>
        <taxon>Eukaryota</taxon>
        <taxon>Metazoa</taxon>
        <taxon>Ecdysozoa</taxon>
        <taxon>Arthropoda</taxon>
        <taxon>Hexapoda</taxon>
        <taxon>Insecta</taxon>
        <taxon>Pterygota</taxon>
        <taxon>Neoptera</taxon>
        <taxon>Endopterygota</taxon>
        <taxon>Coleoptera</taxon>
        <taxon>Polyphaga</taxon>
        <taxon>Cucujiformia</taxon>
        <taxon>Tenebrionidae</taxon>
        <taxon>Zophobas</taxon>
    </lineage>
</organism>
<dbReference type="GO" id="GO:0005743">
    <property type="term" value="C:mitochondrial inner membrane"/>
    <property type="evidence" value="ECO:0007669"/>
    <property type="project" value="UniProtKB-SubCell"/>
</dbReference>
<comment type="subcellular location">
    <subcellularLocation>
        <location evidence="1">Mitochondrion inner membrane</location>
        <topology evidence="1">Multi-pass membrane protein</topology>
    </subcellularLocation>
</comment>
<keyword evidence="6" id="KW-0999">Mitochondrion inner membrane</keyword>
<keyword evidence="13" id="KW-1185">Reference proteome</keyword>
<keyword evidence="8" id="KW-0496">Mitochondrion</keyword>
<dbReference type="SUPFAM" id="SSF103506">
    <property type="entry name" value="Mitochondrial carrier"/>
    <property type="match status" value="1"/>
</dbReference>
<name>A0AA38HUH5_9CUCU</name>
<feature type="repeat" description="Solcar" evidence="10">
    <location>
        <begin position="1"/>
        <end position="90"/>
    </location>
</feature>
<dbReference type="PROSITE" id="PS50920">
    <property type="entry name" value="SOLCAR"/>
    <property type="match status" value="3"/>
</dbReference>
<dbReference type="InterPro" id="IPR023395">
    <property type="entry name" value="MCP_dom_sf"/>
</dbReference>
<evidence type="ECO:0008006" key="14">
    <source>
        <dbReference type="Google" id="ProtNLM"/>
    </source>
</evidence>
<evidence type="ECO:0000256" key="6">
    <source>
        <dbReference type="ARBA" id="ARBA00022792"/>
    </source>
</evidence>
<evidence type="ECO:0000256" key="8">
    <source>
        <dbReference type="ARBA" id="ARBA00023128"/>
    </source>
</evidence>
<keyword evidence="9 10" id="KW-0472">Membrane</keyword>
<evidence type="ECO:0000256" key="10">
    <source>
        <dbReference type="PROSITE-ProRule" id="PRU00282"/>
    </source>
</evidence>
<comment type="similarity">
    <text evidence="2 11">Belongs to the mitochondrial carrier (TC 2.A.29) family.</text>
</comment>
<keyword evidence="5" id="KW-0677">Repeat</keyword>
<gene>
    <name evidence="12" type="ORF">Zmor_026520</name>
</gene>
<feature type="repeat" description="Solcar" evidence="10">
    <location>
        <begin position="100"/>
        <end position="193"/>
    </location>
</feature>
<evidence type="ECO:0000256" key="7">
    <source>
        <dbReference type="ARBA" id="ARBA00022989"/>
    </source>
</evidence>
<keyword evidence="4 10" id="KW-0812">Transmembrane</keyword>